<dbReference type="InterPro" id="IPR039424">
    <property type="entry name" value="SBP_5"/>
</dbReference>
<comment type="similarity">
    <text evidence="2">Belongs to the bacterial solute-binding protein 5 family.</text>
</comment>
<evidence type="ECO:0000256" key="2">
    <source>
        <dbReference type="ARBA" id="ARBA00005695"/>
    </source>
</evidence>
<dbReference type="InterPro" id="IPR030678">
    <property type="entry name" value="Peptide/Ni-bd"/>
</dbReference>
<dbReference type="SUPFAM" id="SSF53850">
    <property type="entry name" value="Periplasmic binding protein-like II"/>
    <property type="match status" value="1"/>
</dbReference>
<dbReference type="Gene3D" id="3.90.76.10">
    <property type="entry name" value="Dipeptide-binding Protein, Domain 1"/>
    <property type="match status" value="1"/>
</dbReference>
<dbReference type="FunFam" id="3.90.76.10:FF:000001">
    <property type="entry name" value="Oligopeptide ABC transporter substrate-binding protein"/>
    <property type="match status" value="1"/>
</dbReference>
<dbReference type="GO" id="GO:0015833">
    <property type="term" value="P:peptide transport"/>
    <property type="evidence" value="ECO:0007669"/>
    <property type="project" value="TreeGrafter"/>
</dbReference>
<organism evidence="7 8">
    <name type="scientific">Suttonella indologenes</name>
    <dbReference type="NCBI Taxonomy" id="13276"/>
    <lineage>
        <taxon>Bacteria</taxon>
        <taxon>Pseudomonadati</taxon>
        <taxon>Pseudomonadota</taxon>
        <taxon>Gammaproteobacteria</taxon>
        <taxon>Cardiobacteriales</taxon>
        <taxon>Cardiobacteriaceae</taxon>
        <taxon>Suttonella</taxon>
    </lineage>
</organism>
<dbReference type="PANTHER" id="PTHR30290:SF10">
    <property type="entry name" value="PERIPLASMIC OLIGOPEPTIDE-BINDING PROTEIN-RELATED"/>
    <property type="match status" value="1"/>
</dbReference>
<proteinExistence type="inferred from homology"/>
<gene>
    <name evidence="7" type="primary">oppA_2</name>
    <name evidence="7" type="ORF">NCTC10717_00198</name>
</gene>
<keyword evidence="8" id="KW-1185">Reference proteome</keyword>
<feature type="domain" description="Solute-binding protein family 5" evidence="6">
    <location>
        <begin position="63"/>
        <end position="442"/>
    </location>
</feature>
<dbReference type="Proteomes" id="UP000254575">
    <property type="component" value="Unassembled WGS sequence"/>
</dbReference>
<comment type="subcellular location">
    <subcellularLocation>
        <location evidence="1">Cell envelope</location>
    </subcellularLocation>
</comment>
<dbReference type="Gene3D" id="3.10.105.10">
    <property type="entry name" value="Dipeptide-binding Protein, Domain 3"/>
    <property type="match status" value="1"/>
</dbReference>
<dbReference type="AlphaFoldDB" id="A0A380MI43"/>
<accession>A0A380MI43</accession>
<feature type="chain" id="PRO_5016565580" evidence="5">
    <location>
        <begin position="20"/>
        <end position="522"/>
    </location>
</feature>
<feature type="signal peptide" evidence="5">
    <location>
        <begin position="1"/>
        <end position="19"/>
    </location>
</feature>
<evidence type="ECO:0000313" key="7">
    <source>
        <dbReference type="EMBL" id="SUO91529.1"/>
    </source>
</evidence>
<protein>
    <submittedName>
        <fullName evidence="7">Periplasmic oligopeptide-binding protein</fullName>
    </submittedName>
</protein>
<keyword evidence="4 5" id="KW-0732">Signal</keyword>
<dbReference type="GO" id="GO:1904680">
    <property type="term" value="F:peptide transmembrane transporter activity"/>
    <property type="evidence" value="ECO:0007669"/>
    <property type="project" value="TreeGrafter"/>
</dbReference>
<evidence type="ECO:0000256" key="1">
    <source>
        <dbReference type="ARBA" id="ARBA00004196"/>
    </source>
</evidence>
<dbReference type="GO" id="GO:0043190">
    <property type="term" value="C:ATP-binding cassette (ABC) transporter complex"/>
    <property type="evidence" value="ECO:0007669"/>
    <property type="project" value="InterPro"/>
</dbReference>
<evidence type="ECO:0000256" key="5">
    <source>
        <dbReference type="SAM" id="SignalP"/>
    </source>
</evidence>
<evidence type="ECO:0000256" key="4">
    <source>
        <dbReference type="ARBA" id="ARBA00022729"/>
    </source>
</evidence>
<name>A0A380MI43_9GAMM</name>
<dbReference type="EMBL" id="UHIA01000003">
    <property type="protein sequence ID" value="SUO91529.1"/>
    <property type="molecule type" value="Genomic_DNA"/>
</dbReference>
<dbReference type="InterPro" id="IPR000914">
    <property type="entry name" value="SBP_5_dom"/>
</dbReference>
<dbReference type="FunFam" id="3.10.105.10:FF:000001">
    <property type="entry name" value="Oligopeptide ABC transporter, oligopeptide-binding protein"/>
    <property type="match status" value="1"/>
</dbReference>
<dbReference type="Gene3D" id="3.40.190.10">
    <property type="entry name" value="Periplasmic binding protein-like II"/>
    <property type="match status" value="1"/>
</dbReference>
<dbReference type="GO" id="GO:0030288">
    <property type="term" value="C:outer membrane-bounded periplasmic space"/>
    <property type="evidence" value="ECO:0007669"/>
    <property type="project" value="TreeGrafter"/>
</dbReference>
<dbReference type="RefSeq" id="WP_115217517.1">
    <property type="nucleotide sequence ID" value="NZ_UHIA01000003.1"/>
</dbReference>
<evidence type="ECO:0000256" key="3">
    <source>
        <dbReference type="ARBA" id="ARBA00022448"/>
    </source>
</evidence>
<dbReference type="CDD" id="cd08504">
    <property type="entry name" value="PBP2_OppA"/>
    <property type="match status" value="1"/>
</dbReference>
<dbReference type="PANTHER" id="PTHR30290">
    <property type="entry name" value="PERIPLASMIC BINDING COMPONENT OF ABC TRANSPORTER"/>
    <property type="match status" value="1"/>
</dbReference>
<evidence type="ECO:0000259" key="6">
    <source>
        <dbReference type="Pfam" id="PF00496"/>
    </source>
</evidence>
<keyword evidence="3" id="KW-0813">Transport</keyword>
<sequence>MKKALSVAILAVLASSASAEMIFRRGNGSEPQILDPQISEGVPESNIQRDLFEGLVAEDAAGELVPGLAKSWDISADGLVYTFHLQEQNWTDGSPFTAEDVVFALRRLVDPATGSKYSFIAYPIKNAKEITEGEIKDSSELGVKAIDAHTVEITLNAPTPYFLGLLTHSSTYPVPKAVVEKHGKEWTRPENIVSSGPFKMKDWVLQSHITLEKSDTYWDKAAVKLDQVIFYPTEDQNSELKRYRAGELDWTNEIPNDQLKWIRENLAEELKIGDYLGTYYYGLNLSKAPFKDNLKLRQALSLAIDRNILTEKVTGAGEKAAYTIVPPGVMHYEHYVPEYASWPRDKQIAEAQRLYAEAGYGKDNPLKVELLYNTNENHKKIAVAVSGMWKQVLGVQTEMTNQEWKVYLQTRREKNTQIFRAGWIGDYNDPYTFLEMFQAGGGLNDVNFAQSEFDELLAQAAKEQDLDARGKILNQAEQMFTDDFAILPIYSYVSKRLVKPYVKGYEINIMDHSRSKYIYLEK</sequence>
<reference evidence="7 8" key="1">
    <citation type="submission" date="2018-06" db="EMBL/GenBank/DDBJ databases">
        <authorList>
            <consortium name="Pathogen Informatics"/>
            <person name="Doyle S."/>
        </authorList>
    </citation>
    <scope>NUCLEOTIDE SEQUENCE [LARGE SCALE GENOMIC DNA]</scope>
    <source>
        <strain evidence="7 8">NCTC10717</strain>
    </source>
</reference>
<dbReference type="OrthoDB" id="9801912at2"/>
<dbReference type="PIRSF" id="PIRSF002741">
    <property type="entry name" value="MppA"/>
    <property type="match status" value="1"/>
</dbReference>
<dbReference type="Pfam" id="PF00496">
    <property type="entry name" value="SBP_bac_5"/>
    <property type="match status" value="1"/>
</dbReference>
<evidence type="ECO:0000313" key="8">
    <source>
        <dbReference type="Proteomes" id="UP000254575"/>
    </source>
</evidence>